<dbReference type="EMBL" id="JACKSJ010000105">
    <property type="protein sequence ID" value="MCV7170982.1"/>
    <property type="molecule type" value="Genomic_DNA"/>
</dbReference>
<accession>A0A9X2YQV1</accession>
<evidence type="ECO:0000256" key="1">
    <source>
        <dbReference type="SAM" id="SignalP"/>
    </source>
</evidence>
<keyword evidence="1" id="KW-0732">Signal</keyword>
<sequence>MRPGRIRAGVVGTAAAVVVGCAGCAPAVEEAGPPPVDPLTSMLLSETEVNAIVAPAVLTTTFTYRSLFELREGKAYAPAECLAVEANTMTEVYDGSGFGAVRGAVLDADDESADLDQGVIEFETPSAARAFVDRTVATWQRCAGGVLTVTDEDPEPWLLSMDEPQRDDGVELVRVRSDTGYVSTHAMRVVGDVVVDVRASHGGVSEHAVALVNAISGRSSL</sequence>
<organism evidence="3 4">
    <name type="scientific">[Mycobacterium] manitobense</name>
    <dbReference type="NCBI Taxonomy" id="190147"/>
    <lineage>
        <taxon>Bacteria</taxon>
        <taxon>Bacillati</taxon>
        <taxon>Actinomycetota</taxon>
        <taxon>Actinomycetes</taxon>
        <taxon>Mycobacteriales</taxon>
        <taxon>Mycobacteriaceae</taxon>
        <taxon>Mycolicibacterium</taxon>
    </lineage>
</organism>
<dbReference type="Pfam" id="PF14032">
    <property type="entry name" value="PknH_C"/>
    <property type="match status" value="1"/>
</dbReference>
<gene>
    <name evidence="3" type="ORF">H7I41_13775</name>
</gene>
<protein>
    <submittedName>
        <fullName evidence="3">Sensor domain-containing protein</fullName>
    </submittedName>
</protein>
<dbReference type="AlphaFoldDB" id="A0A9X2YQV1"/>
<name>A0A9X2YQV1_9MYCO</name>
<keyword evidence="4" id="KW-1185">Reference proteome</keyword>
<dbReference type="InterPro" id="IPR038232">
    <property type="entry name" value="PknH-like_Extracell_sf"/>
</dbReference>
<dbReference type="Proteomes" id="UP001140293">
    <property type="component" value="Unassembled WGS sequence"/>
</dbReference>
<evidence type="ECO:0000313" key="4">
    <source>
        <dbReference type="Proteomes" id="UP001140293"/>
    </source>
</evidence>
<feature type="chain" id="PRO_5040952886" evidence="1">
    <location>
        <begin position="28"/>
        <end position="221"/>
    </location>
</feature>
<reference evidence="3" key="2">
    <citation type="journal article" date="2022" name="BMC Genomics">
        <title>Comparative genome analysis of mycobacteria focusing on tRNA and non-coding RNA.</title>
        <authorList>
            <person name="Behra P.R.K."/>
            <person name="Pettersson B.M.F."/>
            <person name="Ramesh M."/>
            <person name="Das S."/>
            <person name="Dasgupta S."/>
            <person name="Kirsebom L.A."/>
        </authorList>
    </citation>
    <scope>NUCLEOTIDE SEQUENCE</scope>
    <source>
        <strain evidence="3">DSM 44615</strain>
    </source>
</reference>
<reference evidence="3" key="1">
    <citation type="submission" date="2020-07" db="EMBL/GenBank/DDBJ databases">
        <authorList>
            <person name="Pettersson B.M.F."/>
            <person name="Behra P.R.K."/>
            <person name="Ramesh M."/>
            <person name="Das S."/>
            <person name="Dasgupta S."/>
            <person name="Kirsebom L.A."/>
        </authorList>
    </citation>
    <scope>NUCLEOTIDE SEQUENCE</scope>
    <source>
        <strain evidence="3">DSM 44615</strain>
    </source>
</reference>
<comment type="caution">
    <text evidence="3">The sequence shown here is derived from an EMBL/GenBank/DDBJ whole genome shotgun (WGS) entry which is preliminary data.</text>
</comment>
<evidence type="ECO:0000313" key="3">
    <source>
        <dbReference type="EMBL" id="MCV7170982.1"/>
    </source>
</evidence>
<dbReference type="InterPro" id="IPR026954">
    <property type="entry name" value="PknH-like_Extracell"/>
</dbReference>
<dbReference type="PROSITE" id="PS51257">
    <property type="entry name" value="PROKAR_LIPOPROTEIN"/>
    <property type="match status" value="1"/>
</dbReference>
<feature type="signal peptide" evidence="1">
    <location>
        <begin position="1"/>
        <end position="27"/>
    </location>
</feature>
<proteinExistence type="predicted"/>
<dbReference type="Gene3D" id="3.40.1000.70">
    <property type="entry name" value="PknH-like extracellular domain"/>
    <property type="match status" value="1"/>
</dbReference>
<evidence type="ECO:0000259" key="2">
    <source>
        <dbReference type="Pfam" id="PF14032"/>
    </source>
</evidence>
<feature type="domain" description="PknH-like extracellular" evidence="2">
    <location>
        <begin position="35"/>
        <end position="218"/>
    </location>
</feature>
<dbReference type="RefSeq" id="WP_264013170.1">
    <property type="nucleotide sequence ID" value="NZ_JACKSJ010000105.1"/>
</dbReference>